<protein>
    <submittedName>
        <fullName evidence="10">L,D-transpeptidase catalytic domain</fullName>
    </submittedName>
</protein>
<comment type="similarity">
    <text evidence="2">Belongs to the YkuD family.</text>
</comment>
<keyword evidence="6 7" id="KW-0961">Cell wall biogenesis/degradation</keyword>
<evidence type="ECO:0000256" key="4">
    <source>
        <dbReference type="ARBA" id="ARBA00022960"/>
    </source>
</evidence>
<keyword evidence="4 7" id="KW-0133">Cell shape</keyword>
<dbReference type="Gene3D" id="2.40.440.10">
    <property type="entry name" value="L,D-transpeptidase catalytic domain-like"/>
    <property type="match status" value="1"/>
</dbReference>
<reference evidence="10 11" key="1">
    <citation type="submission" date="2017-03" db="EMBL/GenBank/DDBJ databases">
        <authorList>
            <person name="Afonso C.L."/>
            <person name="Miller P.J."/>
            <person name="Scott M.A."/>
            <person name="Spackman E."/>
            <person name="Goraichik I."/>
            <person name="Dimitrov K.M."/>
            <person name="Suarez D.L."/>
            <person name="Swayne D.E."/>
        </authorList>
    </citation>
    <scope>NUCLEOTIDE SEQUENCE [LARGE SCALE GENOMIC DNA]</scope>
    <source>
        <strain evidence="10 11">CECT 7751</strain>
    </source>
</reference>
<dbReference type="AlphaFoldDB" id="A0A1X7A244"/>
<gene>
    <name evidence="10" type="ORF">PSM7751_03541</name>
</gene>
<dbReference type="PROSITE" id="PS51257">
    <property type="entry name" value="PROKAR_LIPOPROTEIN"/>
    <property type="match status" value="1"/>
</dbReference>
<feature type="active site" description="Nucleophile" evidence="7">
    <location>
        <position position="137"/>
    </location>
</feature>
<dbReference type="PROSITE" id="PS52029">
    <property type="entry name" value="LD_TPASE"/>
    <property type="match status" value="1"/>
</dbReference>
<feature type="active site" description="Proton donor/acceptor" evidence="7">
    <location>
        <position position="120"/>
    </location>
</feature>
<proteinExistence type="inferred from homology"/>
<evidence type="ECO:0000256" key="7">
    <source>
        <dbReference type="PROSITE-ProRule" id="PRU01373"/>
    </source>
</evidence>
<sequence length="162" mass="18091">MKRRAVLSLVLAAVATACSKFQTYRGPEVTRIHVLKGQRRMYLMHHDEVLKAYDIGLGFAPVGHKQFEGDGKTPEGAYIIDRRNPNSQFHLSIGVSYPNETDMAFAEEQGRSPGGDIFIHGKPRKYRNAPQDWTAGCISVSDKEVEEIYAMVGNGTPIYIHP</sequence>
<evidence type="ECO:0000256" key="8">
    <source>
        <dbReference type="SAM" id="SignalP"/>
    </source>
</evidence>
<keyword evidence="5 7" id="KW-0573">Peptidoglycan synthesis</keyword>
<evidence type="ECO:0000256" key="6">
    <source>
        <dbReference type="ARBA" id="ARBA00023316"/>
    </source>
</evidence>
<dbReference type="GO" id="GO:0016740">
    <property type="term" value="F:transferase activity"/>
    <property type="evidence" value="ECO:0007669"/>
    <property type="project" value="UniProtKB-KW"/>
</dbReference>
<evidence type="ECO:0000259" key="9">
    <source>
        <dbReference type="PROSITE" id="PS52029"/>
    </source>
</evidence>
<organism evidence="10 11">
    <name type="scientific">Pseudooceanicola marinus</name>
    <dbReference type="NCBI Taxonomy" id="396013"/>
    <lineage>
        <taxon>Bacteria</taxon>
        <taxon>Pseudomonadati</taxon>
        <taxon>Pseudomonadota</taxon>
        <taxon>Alphaproteobacteria</taxon>
        <taxon>Rhodobacterales</taxon>
        <taxon>Paracoccaceae</taxon>
        <taxon>Pseudooceanicola</taxon>
    </lineage>
</organism>
<evidence type="ECO:0000256" key="2">
    <source>
        <dbReference type="ARBA" id="ARBA00005992"/>
    </source>
</evidence>
<keyword evidence="3" id="KW-0808">Transferase</keyword>
<evidence type="ECO:0000313" key="11">
    <source>
        <dbReference type="Proteomes" id="UP000193963"/>
    </source>
</evidence>
<dbReference type="SUPFAM" id="SSF141523">
    <property type="entry name" value="L,D-transpeptidase catalytic domain-like"/>
    <property type="match status" value="1"/>
</dbReference>
<dbReference type="InterPro" id="IPR005490">
    <property type="entry name" value="LD_TPept_cat_dom"/>
</dbReference>
<dbReference type="RefSeq" id="WP_085889567.1">
    <property type="nucleotide sequence ID" value="NZ_FWFN01000008.1"/>
</dbReference>
<evidence type="ECO:0000313" key="10">
    <source>
        <dbReference type="EMBL" id="SLN67935.1"/>
    </source>
</evidence>
<comment type="pathway">
    <text evidence="1 7">Cell wall biogenesis; peptidoglycan biosynthesis.</text>
</comment>
<feature type="chain" id="PRO_5012846747" evidence="8">
    <location>
        <begin position="18"/>
        <end position="162"/>
    </location>
</feature>
<dbReference type="OrthoDB" id="9809748at2"/>
<evidence type="ECO:0000256" key="1">
    <source>
        <dbReference type="ARBA" id="ARBA00004752"/>
    </source>
</evidence>
<dbReference type="Pfam" id="PF03734">
    <property type="entry name" value="YkuD"/>
    <property type="match status" value="1"/>
</dbReference>
<keyword evidence="11" id="KW-1185">Reference proteome</keyword>
<dbReference type="PANTHER" id="PTHR36699">
    <property type="entry name" value="LD-TRANSPEPTIDASE"/>
    <property type="match status" value="1"/>
</dbReference>
<dbReference type="InterPro" id="IPR038063">
    <property type="entry name" value="Transpep_catalytic_dom"/>
</dbReference>
<evidence type="ECO:0000256" key="5">
    <source>
        <dbReference type="ARBA" id="ARBA00022984"/>
    </source>
</evidence>
<dbReference type="PANTHER" id="PTHR36699:SF1">
    <property type="entry name" value="L,D-TRANSPEPTIDASE YAFK-RELATED"/>
    <property type="match status" value="1"/>
</dbReference>
<dbReference type="CDD" id="cd16913">
    <property type="entry name" value="YkuD_like"/>
    <property type="match status" value="1"/>
</dbReference>
<dbReference type="EMBL" id="FWFN01000008">
    <property type="protein sequence ID" value="SLN67935.1"/>
    <property type="molecule type" value="Genomic_DNA"/>
</dbReference>
<dbReference type="GO" id="GO:0004180">
    <property type="term" value="F:carboxypeptidase activity"/>
    <property type="evidence" value="ECO:0007669"/>
    <property type="project" value="UniProtKB-ARBA"/>
</dbReference>
<keyword evidence="8" id="KW-0732">Signal</keyword>
<dbReference type="Proteomes" id="UP000193963">
    <property type="component" value="Unassembled WGS sequence"/>
</dbReference>
<feature type="signal peptide" evidence="8">
    <location>
        <begin position="1"/>
        <end position="17"/>
    </location>
</feature>
<dbReference type="GO" id="GO:0008360">
    <property type="term" value="P:regulation of cell shape"/>
    <property type="evidence" value="ECO:0007669"/>
    <property type="project" value="UniProtKB-UniRule"/>
</dbReference>
<feature type="domain" description="L,D-TPase catalytic" evidence="9">
    <location>
        <begin position="30"/>
        <end position="161"/>
    </location>
</feature>
<evidence type="ECO:0000256" key="3">
    <source>
        <dbReference type="ARBA" id="ARBA00022679"/>
    </source>
</evidence>
<name>A0A1X7A244_9RHOB</name>
<dbReference type="GO" id="GO:0009252">
    <property type="term" value="P:peptidoglycan biosynthetic process"/>
    <property type="evidence" value="ECO:0007669"/>
    <property type="project" value="UniProtKB-UniPathway"/>
</dbReference>
<dbReference type="GO" id="GO:0071555">
    <property type="term" value="P:cell wall organization"/>
    <property type="evidence" value="ECO:0007669"/>
    <property type="project" value="UniProtKB-UniRule"/>
</dbReference>
<accession>A0A1X7A244</accession>
<dbReference type="UniPathway" id="UPA00219"/>